<sequence>MVPPERGFPSLLLPAAWIPSASRPPGLKTSSHQRHHPTREPAFPSLPKTPRPQPKLCGELAVPLVLSRPGARRPVQSTVVPQSRSPQAFLPGLLPLEPSSEACFTGGLRSASLRSPPQDFRHRACRQAFPMGRRLVGKPATKFGPCAIQDRPGKVTVAYDPLNIPILNADAALGLGKPRTWLCPWHGTGRLRCTGQSWQGAIWLFSR</sequence>
<evidence type="ECO:0000313" key="3">
    <source>
        <dbReference type="Proteomes" id="UP000663859"/>
    </source>
</evidence>
<organism evidence="2 3">
    <name type="scientific">Candidatus Methylacidithermus pantelleriae</name>
    <dbReference type="NCBI Taxonomy" id="2744239"/>
    <lineage>
        <taxon>Bacteria</taxon>
        <taxon>Pseudomonadati</taxon>
        <taxon>Verrucomicrobiota</taxon>
        <taxon>Methylacidiphilae</taxon>
        <taxon>Methylacidiphilales</taxon>
        <taxon>Methylacidiphilaceae</taxon>
        <taxon>Candidatus Methylacidithermus</taxon>
    </lineage>
</organism>
<protein>
    <submittedName>
        <fullName evidence="2">Uncharacterized protein</fullName>
    </submittedName>
</protein>
<reference evidence="2" key="1">
    <citation type="submission" date="2021-02" db="EMBL/GenBank/DDBJ databases">
        <authorList>
            <person name="Cremers G."/>
            <person name="Picone N."/>
        </authorList>
    </citation>
    <scope>NUCLEOTIDE SEQUENCE</scope>
    <source>
        <strain evidence="2">PQ17</strain>
    </source>
</reference>
<feature type="region of interest" description="Disordered" evidence="1">
    <location>
        <begin position="22"/>
        <end position="54"/>
    </location>
</feature>
<evidence type="ECO:0000256" key="1">
    <source>
        <dbReference type="SAM" id="MobiDB-lite"/>
    </source>
</evidence>
<name>A0A8J2FRK7_9BACT</name>
<comment type="caution">
    <text evidence="2">The sequence shown here is derived from an EMBL/GenBank/DDBJ whole genome shotgun (WGS) entry which is preliminary data.</text>
</comment>
<dbReference type="Proteomes" id="UP000663859">
    <property type="component" value="Unassembled WGS sequence"/>
</dbReference>
<accession>A0A8J2FRK7</accession>
<proteinExistence type="predicted"/>
<dbReference type="AlphaFoldDB" id="A0A8J2FRK7"/>
<evidence type="ECO:0000313" key="2">
    <source>
        <dbReference type="EMBL" id="CAF0689268.1"/>
    </source>
</evidence>
<gene>
    <name evidence="2" type="ORF">MPNT_10166</name>
</gene>
<dbReference type="EMBL" id="CAJNOB010000001">
    <property type="protein sequence ID" value="CAF0689268.1"/>
    <property type="molecule type" value="Genomic_DNA"/>
</dbReference>
<keyword evidence="3" id="KW-1185">Reference proteome</keyword>